<dbReference type="RefSeq" id="WP_010869440.1">
    <property type="nucleotide sequence ID" value="NC_018497.1"/>
</dbReference>
<dbReference type="Gene3D" id="3.40.640.10">
    <property type="entry name" value="Type I PLP-dependent aspartate aminotransferase-like (Major domain)"/>
    <property type="match status" value="1"/>
</dbReference>
<evidence type="ECO:0000256" key="3">
    <source>
        <dbReference type="ARBA" id="ARBA00022898"/>
    </source>
</evidence>
<keyword evidence="7" id="KW-0808">Transferase</keyword>
<dbReference type="GO" id="GO:0008483">
    <property type="term" value="F:transaminase activity"/>
    <property type="evidence" value="ECO:0007669"/>
    <property type="project" value="UniProtKB-KW"/>
</dbReference>
<evidence type="ECO:0000256" key="4">
    <source>
        <dbReference type="ARBA" id="ARBA00050776"/>
    </source>
</evidence>
<dbReference type="GeneID" id="99647229"/>
<dbReference type="Pfam" id="PF00266">
    <property type="entry name" value="Aminotran_5"/>
    <property type="match status" value="1"/>
</dbReference>
<dbReference type="Proteomes" id="UP000005254">
    <property type="component" value="Chromosome"/>
</dbReference>
<dbReference type="PROSITE" id="PS00595">
    <property type="entry name" value="AA_TRANSFER_CLASS_5"/>
    <property type="match status" value="1"/>
</dbReference>
<name>A0ABC7ZJ38_MYCGT</name>
<dbReference type="PANTHER" id="PTHR43586:SF8">
    <property type="entry name" value="CYSTEINE DESULFURASE 1, CHLOROPLASTIC"/>
    <property type="match status" value="1"/>
</dbReference>
<dbReference type="InterPro" id="IPR000192">
    <property type="entry name" value="Aminotrans_V_dom"/>
</dbReference>
<dbReference type="InterPro" id="IPR015424">
    <property type="entry name" value="PyrdxlP-dep_Trfase"/>
</dbReference>
<evidence type="ECO:0000256" key="1">
    <source>
        <dbReference type="ARBA" id="ARBA00001933"/>
    </source>
</evidence>
<dbReference type="PANTHER" id="PTHR43586">
    <property type="entry name" value="CYSTEINE DESULFURASE"/>
    <property type="match status" value="1"/>
</dbReference>
<comment type="catalytic activity">
    <reaction evidence="4">
        <text>(sulfur carrier)-H + L-cysteine = (sulfur carrier)-SH + L-alanine</text>
        <dbReference type="Rhea" id="RHEA:43892"/>
        <dbReference type="Rhea" id="RHEA-COMP:14737"/>
        <dbReference type="Rhea" id="RHEA-COMP:14739"/>
        <dbReference type="ChEBI" id="CHEBI:29917"/>
        <dbReference type="ChEBI" id="CHEBI:35235"/>
        <dbReference type="ChEBI" id="CHEBI:57972"/>
        <dbReference type="ChEBI" id="CHEBI:64428"/>
        <dbReference type="EC" id="2.8.1.7"/>
    </reaction>
</comment>
<dbReference type="InterPro" id="IPR020578">
    <property type="entry name" value="Aminotrans_V_PyrdxlP_BS"/>
</dbReference>
<evidence type="ECO:0000256" key="5">
    <source>
        <dbReference type="RuleBase" id="RU004504"/>
    </source>
</evidence>
<evidence type="ECO:0000313" key="8">
    <source>
        <dbReference type="Proteomes" id="UP000005254"/>
    </source>
</evidence>
<reference evidence="7 8" key="1">
    <citation type="journal article" date="2012" name="J. Bacteriol.">
        <title>Draft Genome Sequences of Four Axenic Mycoplasma genitalium Strains Isolated from Denmark, Japan, and Australia.</title>
        <authorList>
            <person name="McGowin C.L."/>
            <person name="Ma L."/>
            <person name="Jensen J.S."/>
            <person name="Mancuso M.M."/>
            <person name="Hamasuna R."/>
            <person name="Adegboye D."/>
            <person name="Martin D.H."/>
        </authorList>
    </citation>
    <scope>NUCLEOTIDE SEQUENCE [LARGE SCALE GENOMIC DNA]</scope>
    <source>
        <strain evidence="7 8">M6320</strain>
    </source>
</reference>
<dbReference type="KEGG" id="mgx:CM1_02025"/>
<dbReference type="SMR" id="A0ABC7ZJ38"/>
<feature type="domain" description="Aminotransferase class V" evidence="6">
    <location>
        <begin position="25"/>
        <end position="390"/>
    </location>
</feature>
<comment type="cofactor">
    <cofactor evidence="1 5">
        <name>pyridoxal 5'-phosphate</name>
        <dbReference type="ChEBI" id="CHEBI:597326"/>
    </cofactor>
</comment>
<dbReference type="InterPro" id="IPR015421">
    <property type="entry name" value="PyrdxlP-dep_Trfase_major"/>
</dbReference>
<organism evidence="7 8">
    <name type="scientific">Mycoplasmoides genitalium M6320</name>
    <dbReference type="NCBI Taxonomy" id="662945"/>
    <lineage>
        <taxon>Bacteria</taxon>
        <taxon>Bacillati</taxon>
        <taxon>Mycoplasmatota</taxon>
        <taxon>Mycoplasmoidales</taxon>
        <taxon>Mycoplasmoidaceae</taxon>
        <taxon>Mycoplasmoides</taxon>
    </lineage>
</organism>
<evidence type="ECO:0000313" key="7">
    <source>
        <dbReference type="EMBL" id="AFQ04165.1"/>
    </source>
</evidence>
<accession>A0ABC7ZJ38</accession>
<sequence length="408" mass="46618">MSAIKFNPSSFRKNFKWFENNKNWINFDNAATSIALDVVAEASKEYYQYFCVNPHNKNPEINQKLIAIIEETRDLLAKFFNAKKNEIIFTSSATESLNLFAFGLSSLVKSNDEIILKEDEHAANVFPWVNLAKENKAKLKIIKKTPNKSWTDAFLKACTPSTKLLVITATSNLFGNSIDYEKISKHLKKISPNSFIVVDAVQAVPHHKIDITSANIDFLTFSTHKFYGPTGLGIAFIKSELQSRLKPFKLGGDIFKSLDNNFKIIFKEGPSKFEAGTLNIMAIYALNKQLKFMQKEFNFSEMVFYSKQLKNLAYQLLSQNPNIVLANHDQDVPIFAFKHKYINSADLATFLNIKKIIVRQGSICVGKFKNKESFLRVSLLHYNTKEELLYLEKLLKTSKNSIINELIY</sequence>
<dbReference type="EMBL" id="CP003772">
    <property type="protein sequence ID" value="AFQ04165.1"/>
    <property type="molecule type" value="Genomic_DNA"/>
</dbReference>
<keyword evidence="3" id="KW-0663">Pyridoxal phosphate</keyword>
<keyword evidence="7" id="KW-0032">Aminotransferase</keyword>
<protein>
    <submittedName>
        <fullName evidence="7">Aminotransferase, class V</fullName>
    </submittedName>
</protein>
<comment type="similarity">
    <text evidence="2">Belongs to the class-V pyridoxal-phosphate-dependent aminotransferase family. Csd subfamily.</text>
</comment>
<dbReference type="InterPro" id="IPR015422">
    <property type="entry name" value="PyrdxlP-dep_Trfase_small"/>
</dbReference>
<dbReference type="Gene3D" id="3.90.1150.10">
    <property type="entry name" value="Aspartate Aminotransferase, domain 1"/>
    <property type="match status" value="1"/>
</dbReference>
<dbReference type="AlphaFoldDB" id="A0ABC7ZJ38"/>
<evidence type="ECO:0000256" key="2">
    <source>
        <dbReference type="ARBA" id="ARBA00010447"/>
    </source>
</evidence>
<dbReference type="GO" id="GO:0031071">
    <property type="term" value="F:cysteine desulfurase activity"/>
    <property type="evidence" value="ECO:0007669"/>
    <property type="project" value="UniProtKB-EC"/>
</dbReference>
<dbReference type="SUPFAM" id="SSF53383">
    <property type="entry name" value="PLP-dependent transferases"/>
    <property type="match status" value="1"/>
</dbReference>
<evidence type="ECO:0000259" key="6">
    <source>
        <dbReference type="Pfam" id="PF00266"/>
    </source>
</evidence>
<gene>
    <name evidence="7" type="ORF">CM1_02025</name>
</gene>
<proteinExistence type="inferred from homology"/>